<feature type="transmembrane region" description="Helical" evidence="1">
    <location>
        <begin position="38"/>
        <end position="60"/>
    </location>
</feature>
<organism evidence="2 3">
    <name type="scientific">Vibrio tarriae</name>
    <dbReference type="NCBI Taxonomy" id="2014742"/>
    <lineage>
        <taxon>Bacteria</taxon>
        <taxon>Pseudomonadati</taxon>
        <taxon>Pseudomonadota</taxon>
        <taxon>Gammaproteobacteria</taxon>
        <taxon>Vibrionales</taxon>
        <taxon>Vibrionaceae</taxon>
        <taxon>Vibrio</taxon>
    </lineage>
</organism>
<evidence type="ECO:0000313" key="2">
    <source>
        <dbReference type="EMBL" id="ASK53488.1"/>
    </source>
</evidence>
<reference evidence="3" key="1">
    <citation type="journal article" date="2017" name="Genome Announc.">
        <title>Complete Genome Sequence of Vibrio sp. Strain 2521-89, a Close Relative of Vibrio cholerae Isolated from Lake Water in New Mexico, USA.</title>
        <authorList>
            <person name="Liang K."/>
            <person name="Orata F.D."/>
            <person name="Winkjer N.S."/>
            <person name="Rowe L.A."/>
            <person name="Tarr C.L."/>
            <person name="Boucher Y."/>
        </authorList>
    </citation>
    <scope>NUCLEOTIDE SEQUENCE [LARGE SCALE GENOMIC DNA]</scope>
    <source>
        <strain evidence="3">2521-89</strain>
    </source>
</reference>
<protein>
    <submittedName>
        <fullName evidence="2">Uncharacterized protein</fullName>
    </submittedName>
</protein>
<dbReference type="RefSeq" id="WP_089069942.1">
    <property type="nucleotide sequence ID" value="NZ_CP022352.1"/>
</dbReference>
<keyword evidence="1" id="KW-1133">Transmembrane helix</keyword>
<dbReference type="KEGG" id="vti:CEQ48_01395"/>
<feature type="transmembrane region" description="Helical" evidence="1">
    <location>
        <begin position="6"/>
        <end position="26"/>
    </location>
</feature>
<dbReference type="Proteomes" id="UP000198371">
    <property type="component" value="Chromosome 2"/>
</dbReference>
<dbReference type="AlphaFoldDB" id="A0AAU8W8Z6"/>
<evidence type="ECO:0000256" key="1">
    <source>
        <dbReference type="SAM" id="Phobius"/>
    </source>
</evidence>
<reference evidence="2 3" key="2">
    <citation type="submission" date="2017-06" db="EMBL/GenBank/DDBJ databases">
        <title>Complete genome sequence of Vibrio sp. 2521-89, a close relative of Vibrio cholerae isolated from lake water in New Mexico, USA.</title>
        <authorList>
            <person name="Liang K."/>
            <person name="Orata F.D."/>
            <person name="Winkjer N.S."/>
            <person name="Tarr C.L."/>
            <person name="Boucher Y."/>
        </authorList>
    </citation>
    <scope>NUCLEOTIDE SEQUENCE [LARGE SCALE GENOMIC DNA]</scope>
    <source>
        <strain evidence="2 3">2521-89</strain>
    </source>
</reference>
<sequence length="73" mass="7875">MNFNATLLGQAIFILALIMLVLSYILGKRKTETPKTTAFIGFLTALVPPLAIVFLIVLILKSDVALAKSDIGQ</sequence>
<accession>A0AAU8W8Z6</accession>
<gene>
    <name evidence="2" type="ORF">CEQ48_01395</name>
</gene>
<keyword evidence="1" id="KW-0812">Transmembrane</keyword>
<keyword evidence="3" id="KW-1185">Reference proteome</keyword>
<dbReference type="EMBL" id="CP022352">
    <property type="protein sequence ID" value="ASK53488.1"/>
    <property type="molecule type" value="Genomic_DNA"/>
</dbReference>
<keyword evidence="1" id="KW-0472">Membrane</keyword>
<proteinExistence type="predicted"/>
<evidence type="ECO:0000313" key="3">
    <source>
        <dbReference type="Proteomes" id="UP000198371"/>
    </source>
</evidence>
<name>A0AAU8W8Z6_9VIBR</name>